<dbReference type="Gene3D" id="3.60.10.10">
    <property type="entry name" value="Endonuclease/exonuclease/phosphatase"/>
    <property type="match status" value="1"/>
</dbReference>
<dbReference type="GO" id="GO:0046856">
    <property type="term" value="P:phosphatidylinositol dephosphorylation"/>
    <property type="evidence" value="ECO:0007669"/>
    <property type="project" value="InterPro"/>
</dbReference>
<dbReference type="PANTHER" id="PTHR11200:SF286">
    <property type="entry name" value="5-PHOSPHATASE, PUTATIVE (AFU_ORTHOLOGUE AFUA_5G07600)-RELATED"/>
    <property type="match status" value="1"/>
</dbReference>
<feature type="region of interest" description="Disordered" evidence="1">
    <location>
        <begin position="228"/>
        <end position="258"/>
    </location>
</feature>
<evidence type="ECO:0000256" key="2">
    <source>
        <dbReference type="SAM" id="Phobius"/>
    </source>
</evidence>
<feature type="region of interest" description="Disordered" evidence="1">
    <location>
        <begin position="186"/>
        <end position="210"/>
    </location>
</feature>
<dbReference type="PANTHER" id="PTHR11200">
    <property type="entry name" value="INOSITOL 5-PHOSPHATASE"/>
    <property type="match status" value="1"/>
</dbReference>
<dbReference type="Pfam" id="PF22669">
    <property type="entry name" value="Exo_endo_phos2"/>
    <property type="match status" value="1"/>
</dbReference>
<proteinExistence type="predicted"/>
<keyword evidence="5" id="KW-1185">Reference proteome</keyword>
<keyword evidence="2" id="KW-0812">Transmembrane</keyword>
<keyword evidence="2" id="KW-1133">Transmembrane helix</keyword>
<dbReference type="InterPro" id="IPR046985">
    <property type="entry name" value="IP5"/>
</dbReference>
<gene>
    <name evidence="4" type="ORF">R9X50_00793300</name>
</gene>
<sequence>MADNLRIYLATFNCGRELLDVNYFAANLFNGYEGELPPDLIVLSLQEIAPLGYSFLGGSFLNSYFMRFNQAIIDGTGLKFGKNAGYSQVIARNAGMTGIVIFAKHGVEERVRSMQTGAVGVGFWSMGNKGAVGVRLRMDLAGYGSEESVLSFVAAHLAPAEDQCERRNQDWKSICEGLVFEGTSSAKRVTGESEAEPLLSEESDGKEDGSLFRPASYLFFAGDLNYRTSDTAPEPGSQKDWPQPVESRSDPHHWSQHLPKDQLIREMKRNNTLHLLDEAPINFGPTYKFSSAASKQALHAVESQTRELADGRQVAVTSYKAGANEDVWLWAQHRTPSWCDRILFLAASKPTVHSYAALPVQPTSDHRPVALSLSIPAKPFKVDGVEPPFDVKPGWKERRATARRYELMVGLVAFLGYTWEGEALLAGTLIGLIGGYFALSALIVSSS</sequence>
<organism evidence="4 5">
    <name type="scientific">Acrodontium crateriforme</name>
    <dbReference type="NCBI Taxonomy" id="150365"/>
    <lineage>
        <taxon>Eukaryota</taxon>
        <taxon>Fungi</taxon>
        <taxon>Dikarya</taxon>
        <taxon>Ascomycota</taxon>
        <taxon>Pezizomycotina</taxon>
        <taxon>Dothideomycetes</taxon>
        <taxon>Dothideomycetidae</taxon>
        <taxon>Mycosphaerellales</taxon>
        <taxon>Teratosphaeriaceae</taxon>
        <taxon>Acrodontium</taxon>
    </lineage>
</organism>
<dbReference type="AlphaFoldDB" id="A0AAQ3MC16"/>
<dbReference type="InterPro" id="IPR036691">
    <property type="entry name" value="Endo/exonu/phosph_ase_sf"/>
</dbReference>
<dbReference type="SMART" id="SM00128">
    <property type="entry name" value="IPPc"/>
    <property type="match status" value="1"/>
</dbReference>
<evidence type="ECO:0000313" key="4">
    <source>
        <dbReference type="EMBL" id="WPH05035.1"/>
    </source>
</evidence>
<feature type="compositionally biased region" description="Basic and acidic residues" evidence="1">
    <location>
        <begin position="247"/>
        <end position="258"/>
    </location>
</feature>
<evidence type="ECO:0000313" key="5">
    <source>
        <dbReference type="Proteomes" id="UP001303373"/>
    </source>
</evidence>
<feature type="compositionally biased region" description="Acidic residues" evidence="1">
    <location>
        <begin position="193"/>
        <end position="205"/>
    </location>
</feature>
<feature type="domain" description="Inositol polyphosphate-related phosphatase" evidence="3">
    <location>
        <begin position="3"/>
        <end position="383"/>
    </location>
</feature>
<dbReference type="GO" id="GO:0004439">
    <property type="term" value="F:phosphatidylinositol-4,5-bisphosphate 5-phosphatase activity"/>
    <property type="evidence" value="ECO:0007669"/>
    <property type="project" value="TreeGrafter"/>
</dbReference>
<evidence type="ECO:0000256" key="1">
    <source>
        <dbReference type="SAM" id="MobiDB-lite"/>
    </source>
</evidence>
<keyword evidence="2" id="KW-0472">Membrane</keyword>
<dbReference type="SUPFAM" id="SSF56219">
    <property type="entry name" value="DNase I-like"/>
    <property type="match status" value="1"/>
</dbReference>
<evidence type="ECO:0000259" key="3">
    <source>
        <dbReference type="SMART" id="SM00128"/>
    </source>
</evidence>
<dbReference type="InterPro" id="IPR000300">
    <property type="entry name" value="IPPc"/>
</dbReference>
<accession>A0AAQ3MC16</accession>
<dbReference type="Proteomes" id="UP001303373">
    <property type="component" value="Chromosome 14"/>
</dbReference>
<protein>
    <recommendedName>
        <fullName evidence="3">Inositol polyphosphate-related phosphatase domain-containing protein</fullName>
    </recommendedName>
</protein>
<feature type="transmembrane region" description="Helical" evidence="2">
    <location>
        <begin position="425"/>
        <end position="444"/>
    </location>
</feature>
<name>A0AAQ3MC16_9PEZI</name>
<reference evidence="4 5" key="1">
    <citation type="submission" date="2023-11" db="EMBL/GenBank/DDBJ databases">
        <title>An acidophilic fungus is an integral part of prey digestion in a carnivorous sundew plant.</title>
        <authorList>
            <person name="Tsai I.J."/>
        </authorList>
    </citation>
    <scope>NUCLEOTIDE SEQUENCE [LARGE SCALE GENOMIC DNA]</scope>
    <source>
        <strain evidence="4">169a</strain>
    </source>
</reference>
<dbReference type="EMBL" id="CP138593">
    <property type="protein sequence ID" value="WPH05035.1"/>
    <property type="molecule type" value="Genomic_DNA"/>
</dbReference>